<gene>
    <name evidence="6" type="ORF">AGOR_G00062500</name>
</gene>
<keyword evidence="3" id="KW-0862">Zinc</keyword>
<feature type="compositionally biased region" description="Polar residues" evidence="4">
    <location>
        <begin position="276"/>
        <end position="293"/>
    </location>
</feature>
<evidence type="ECO:0000256" key="2">
    <source>
        <dbReference type="ARBA" id="ARBA00022771"/>
    </source>
</evidence>
<dbReference type="Pfam" id="PF12171">
    <property type="entry name" value="zf-C2H2_jaz"/>
    <property type="match status" value="1"/>
</dbReference>
<organism evidence="6 7">
    <name type="scientific">Albula goreensis</name>
    <dbReference type="NCBI Taxonomy" id="1534307"/>
    <lineage>
        <taxon>Eukaryota</taxon>
        <taxon>Metazoa</taxon>
        <taxon>Chordata</taxon>
        <taxon>Craniata</taxon>
        <taxon>Vertebrata</taxon>
        <taxon>Euteleostomi</taxon>
        <taxon>Actinopterygii</taxon>
        <taxon>Neopterygii</taxon>
        <taxon>Teleostei</taxon>
        <taxon>Albuliformes</taxon>
        <taxon>Albulidae</taxon>
        <taxon>Albula</taxon>
    </lineage>
</organism>
<evidence type="ECO:0000313" key="7">
    <source>
        <dbReference type="Proteomes" id="UP000829720"/>
    </source>
</evidence>
<dbReference type="OrthoDB" id="4822at2759"/>
<keyword evidence="1" id="KW-0479">Metal-binding</keyword>
<dbReference type="InterPro" id="IPR022755">
    <property type="entry name" value="Znf_C2H2_jaz"/>
</dbReference>
<dbReference type="InterPro" id="IPR052445">
    <property type="entry name" value="ZnF-G_patch_domain"/>
</dbReference>
<dbReference type="AlphaFoldDB" id="A0A8T3DU75"/>
<sequence>MHICMETWSSMACYYIVISSTHLSNGHFRNIKGVFRGPLGKNGNKNLDYAEKEKTMVKALEDLKANFYCELCDKQYYKHQQFDNHINSYDHAHKQRLKELKQREFARNVASKSRKDEKKQERALRRLHELAEQRREIQCAPGSGPMFKSTTVAVEGSSPGTGFEADTGGTQTTTLVDTASQNTSSNCLAGNRQSQPPYTSRAKKQMYGQKIAFSFSFPKKASIKLESSASVFCENSEEGSAEQGYRQTLRAAPVQVSSHSPPTTEKALNHRKAIYSTASQQGKPTDKSPSAQMPGSPETPIQGHRQVLHPQTFTSKIKPVLHRPPVPMPSALLYPIHLPPPISSTSITIHHTILQHHTAFIQPQTPLFSHVFPVTRMPLGAEVCPTGPPSFIPPAQLSMVAPTSLHPMNMTFHPLPHPATFPAMIAPHPSVLPL</sequence>
<dbReference type="PANTHER" id="PTHR17614">
    <property type="entry name" value="ZINC FINGER-CONTAINING"/>
    <property type="match status" value="1"/>
</dbReference>
<dbReference type="PANTHER" id="PTHR17614:SF13">
    <property type="entry name" value="ZINC FINGER PROTEIN 804A"/>
    <property type="match status" value="1"/>
</dbReference>
<evidence type="ECO:0000256" key="3">
    <source>
        <dbReference type="ARBA" id="ARBA00022833"/>
    </source>
</evidence>
<feature type="region of interest" description="Disordered" evidence="4">
    <location>
        <begin position="276"/>
        <end position="301"/>
    </location>
</feature>
<evidence type="ECO:0000256" key="1">
    <source>
        <dbReference type="ARBA" id="ARBA00022723"/>
    </source>
</evidence>
<dbReference type="InterPro" id="IPR013087">
    <property type="entry name" value="Znf_C2H2_type"/>
</dbReference>
<accession>A0A8T3DU75</accession>
<keyword evidence="7" id="KW-1185">Reference proteome</keyword>
<dbReference type="PROSITE" id="PS00028">
    <property type="entry name" value="ZINC_FINGER_C2H2_1"/>
    <property type="match status" value="1"/>
</dbReference>
<protein>
    <recommendedName>
        <fullName evidence="5">C2H2-type domain-containing protein</fullName>
    </recommendedName>
</protein>
<comment type="caution">
    <text evidence="6">The sequence shown here is derived from an EMBL/GenBank/DDBJ whole genome shotgun (WGS) entry which is preliminary data.</text>
</comment>
<feature type="domain" description="C2H2-type" evidence="5">
    <location>
        <begin position="69"/>
        <end position="91"/>
    </location>
</feature>
<dbReference type="Proteomes" id="UP000829720">
    <property type="component" value="Unassembled WGS sequence"/>
</dbReference>
<evidence type="ECO:0000259" key="5">
    <source>
        <dbReference type="PROSITE" id="PS00028"/>
    </source>
</evidence>
<dbReference type="SUPFAM" id="SSF57667">
    <property type="entry name" value="beta-beta-alpha zinc fingers"/>
    <property type="match status" value="1"/>
</dbReference>
<dbReference type="EMBL" id="JAERUA010000005">
    <property type="protein sequence ID" value="KAI1899506.1"/>
    <property type="molecule type" value="Genomic_DNA"/>
</dbReference>
<dbReference type="GO" id="GO:0005634">
    <property type="term" value="C:nucleus"/>
    <property type="evidence" value="ECO:0007669"/>
    <property type="project" value="TreeGrafter"/>
</dbReference>
<proteinExistence type="predicted"/>
<dbReference type="GO" id="GO:0008270">
    <property type="term" value="F:zinc ion binding"/>
    <property type="evidence" value="ECO:0007669"/>
    <property type="project" value="UniProtKB-KW"/>
</dbReference>
<keyword evidence="2" id="KW-0863">Zinc-finger</keyword>
<evidence type="ECO:0000256" key="4">
    <source>
        <dbReference type="SAM" id="MobiDB-lite"/>
    </source>
</evidence>
<dbReference type="InterPro" id="IPR036236">
    <property type="entry name" value="Znf_C2H2_sf"/>
</dbReference>
<evidence type="ECO:0000313" key="6">
    <source>
        <dbReference type="EMBL" id="KAI1899506.1"/>
    </source>
</evidence>
<reference evidence="6" key="1">
    <citation type="submission" date="2021-01" db="EMBL/GenBank/DDBJ databases">
        <authorList>
            <person name="Zahm M."/>
            <person name="Roques C."/>
            <person name="Cabau C."/>
            <person name="Klopp C."/>
            <person name="Donnadieu C."/>
            <person name="Jouanno E."/>
            <person name="Lampietro C."/>
            <person name="Louis A."/>
            <person name="Herpin A."/>
            <person name="Echchiki A."/>
            <person name="Berthelot C."/>
            <person name="Parey E."/>
            <person name="Roest-Crollius H."/>
            <person name="Braasch I."/>
            <person name="Postlethwait J."/>
            <person name="Bobe J."/>
            <person name="Montfort J."/>
            <person name="Bouchez O."/>
            <person name="Begum T."/>
            <person name="Mejri S."/>
            <person name="Adams A."/>
            <person name="Chen W.-J."/>
            <person name="Guiguen Y."/>
        </authorList>
    </citation>
    <scope>NUCLEOTIDE SEQUENCE</scope>
    <source>
        <tissue evidence="6">Blood</tissue>
    </source>
</reference>
<name>A0A8T3DU75_9TELE</name>